<comment type="caution">
    <text evidence="4">The sequence shown here is derived from an EMBL/GenBank/DDBJ whole genome shotgun (WGS) entry which is preliminary data.</text>
</comment>
<dbReference type="InterPro" id="IPR037171">
    <property type="entry name" value="NagB/RpiA_transferase-like"/>
</dbReference>
<reference evidence="4 5" key="1">
    <citation type="submission" date="2019-03" db="EMBL/GenBank/DDBJ databases">
        <title>Genomic Encyclopedia of Archaeal and Bacterial Type Strains, Phase II (KMG-II): from individual species to whole genera.</title>
        <authorList>
            <person name="Goeker M."/>
        </authorList>
    </citation>
    <scope>NUCLEOTIDE SEQUENCE [LARGE SCALE GENOMIC DNA]</scope>
    <source>
        <strain evidence="4 5">ATCC 700618</strain>
    </source>
</reference>
<dbReference type="GO" id="GO:0006046">
    <property type="term" value="P:N-acetylglucosamine catabolic process"/>
    <property type="evidence" value="ECO:0007669"/>
    <property type="project" value="TreeGrafter"/>
</dbReference>
<dbReference type="RefSeq" id="WP_094254615.1">
    <property type="nucleotide sequence ID" value="NZ_NNCE01000003.1"/>
</dbReference>
<dbReference type="SUPFAM" id="SSF100950">
    <property type="entry name" value="NagB/RpiA/CoA transferase-like"/>
    <property type="match status" value="1"/>
</dbReference>
<keyword evidence="1" id="KW-0378">Hydrolase</keyword>
<accession>A0A4R6IEB0</accession>
<dbReference type="GO" id="GO:0005975">
    <property type="term" value="P:carbohydrate metabolic process"/>
    <property type="evidence" value="ECO:0007669"/>
    <property type="project" value="InterPro"/>
</dbReference>
<evidence type="ECO:0000256" key="1">
    <source>
        <dbReference type="ARBA" id="ARBA00022801"/>
    </source>
</evidence>
<dbReference type="OrthoDB" id="9791139at2"/>
<dbReference type="GO" id="GO:0006043">
    <property type="term" value="P:glucosamine catabolic process"/>
    <property type="evidence" value="ECO:0007669"/>
    <property type="project" value="TreeGrafter"/>
</dbReference>
<proteinExistence type="predicted"/>
<dbReference type="PANTHER" id="PTHR11280:SF5">
    <property type="entry name" value="GLUCOSAMINE-6-PHOSPHATE ISOMERASE"/>
    <property type="match status" value="1"/>
</dbReference>
<dbReference type="GO" id="GO:0005737">
    <property type="term" value="C:cytoplasm"/>
    <property type="evidence" value="ECO:0007669"/>
    <property type="project" value="TreeGrafter"/>
</dbReference>
<dbReference type="InterPro" id="IPR006148">
    <property type="entry name" value="Glc/Gal-6P_isomerase"/>
</dbReference>
<dbReference type="CDD" id="cd01399">
    <property type="entry name" value="GlcN6P_deaminase"/>
    <property type="match status" value="1"/>
</dbReference>
<dbReference type="Pfam" id="PF01182">
    <property type="entry name" value="Glucosamine_iso"/>
    <property type="match status" value="1"/>
</dbReference>
<protein>
    <submittedName>
        <fullName evidence="4">Glucosamine-6-phosphate deaminase</fullName>
    </submittedName>
</protein>
<organism evidence="4 5">
    <name type="scientific">Mycoplasma testudineum</name>
    <dbReference type="NCBI Taxonomy" id="244584"/>
    <lineage>
        <taxon>Bacteria</taxon>
        <taxon>Bacillati</taxon>
        <taxon>Mycoplasmatota</taxon>
        <taxon>Mollicutes</taxon>
        <taxon>Mycoplasmataceae</taxon>
        <taxon>Mycoplasma</taxon>
    </lineage>
</organism>
<evidence type="ECO:0000259" key="3">
    <source>
        <dbReference type="Pfam" id="PF01182"/>
    </source>
</evidence>
<evidence type="ECO:0000313" key="4">
    <source>
        <dbReference type="EMBL" id="TDO20372.1"/>
    </source>
</evidence>
<evidence type="ECO:0000313" key="5">
    <source>
        <dbReference type="Proteomes" id="UP000295518"/>
    </source>
</evidence>
<dbReference type="PANTHER" id="PTHR11280">
    <property type="entry name" value="GLUCOSAMINE-6-PHOSPHATE ISOMERASE"/>
    <property type="match status" value="1"/>
</dbReference>
<name>A0A4R6IEB0_9MOLU</name>
<keyword evidence="2" id="KW-0119">Carbohydrate metabolism</keyword>
<dbReference type="GO" id="GO:0004342">
    <property type="term" value="F:glucosamine-6-phosphate deaminase activity"/>
    <property type="evidence" value="ECO:0007669"/>
    <property type="project" value="InterPro"/>
</dbReference>
<dbReference type="Proteomes" id="UP000295518">
    <property type="component" value="Unassembled WGS sequence"/>
</dbReference>
<dbReference type="GO" id="GO:0042802">
    <property type="term" value="F:identical protein binding"/>
    <property type="evidence" value="ECO:0007669"/>
    <property type="project" value="TreeGrafter"/>
</dbReference>
<feature type="domain" description="Glucosamine/galactosamine-6-phosphate isomerase" evidence="3">
    <location>
        <begin position="13"/>
        <end position="231"/>
    </location>
</feature>
<dbReference type="Gene3D" id="3.40.50.1360">
    <property type="match status" value="1"/>
</dbReference>
<evidence type="ECO:0000256" key="2">
    <source>
        <dbReference type="ARBA" id="ARBA00023277"/>
    </source>
</evidence>
<sequence>MKIVVFKNTDLLSKFISNLLVNKIKKNPKSVIGFATGGTFLKTYEYLIKDHQENGTDWSKVTTFNLDEFLGISKKNEQSFYQQMHLNLFNKINVKKANVNILDSQTKNYLKEVIRFEKKIQEYKIDIQLAGVGNNGHIGYNEPPTDENAITRLVDLSKETLDQLLQNKSFATYEEIPKQALTVGPKTLLENTHMVLIAAIGVAKAEIMSRILNGAISPNYPASFMKKHKNAVFLLTQESASKIDFKLINSDYEIVFVNE</sequence>
<dbReference type="EMBL" id="SNWN01000011">
    <property type="protein sequence ID" value="TDO20372.1"/>
    <property type="molecule type" value="Genomic_DNA"/>
</dbReference>
<dbReference type="AlphaFoldDB" id="A0A4R6IEB0"/>
<gene>
    <name evidence="4" type="ORF">EI74_0450</name>
</gene>
<keyword evidence="5" id="KW-1185">Reference proteome</keyword>
<dbReference type="GO" id="GO:0019262">
    <property type="term" value="P:N-acetylneuraminate catabolic process"/>
    <property type="evidence" value="ECO:0007669"/>
    <property type="project" value="TreeGrafter"/>
</dbReference>
<dbReference type="InterPro" id="IPR004547">
    <property type="entry name" value="Glucosamine6P_isomerase"/>
</dbReference>